<dbReference type="EMBL" id="VJMG01000021">
    <property type="protein sequence ID" value="TRL39448.1"/>
    <property type="molecule type" value="Genomic_DNA"/>
</dbReference>
<organism evidence="7 8">
    <name type="scientific">Rhizobium straminoryzae</name>
    <dbReference type="NCBI Taxonomy" id="1387186"/>
    <lineage>
        <taxon>Bacteria</taxon>
        <taxon>Pseudomonadati</taxon>
        <taxon>Pseudomonadota</taxon>
        <taxon>Alphaproteobacteria</taxon>
        <taxon>Hyphomicrobiales</taxon>
        <taxon>Rhizobiaceae</taxon>
        <taxon>Rhizobium/Agrobacterium group</taxon>
        <taxon>Rhizobium</taxon>
    </lineage>
</organism>
<gene>
    <name evidence="7" type="ORF">FNA46_09300</name>
</gene>
<keyword evidence="4" id="KW-0472">Membrane</keyword>
<proteinExistence type="inferred from homology"/>
<dbReference type="AlphaFoldDB" id="A0A549TC78"/>
<evidence type="ECO:0000256" key="4">
    <source>
        <dbReference type="ARBA" id="ARBA00022475"/>
    </source>
</evidence>
<dbReference type="Pfam" id="PF07886">
    <property type="entry name" value="BA14K"/>
    <property type="match status" value="1"/>
</dbReference>
<comment type="function">
    <text evidence="6">Has immunoglobulin-binding and hemagglutination properties, and can bind to mannose. Essential for virulence. May be involved in LPS biosynthesis or polysaccharide transport.</text>
</comment>
<name>A0A549TC78_9HYPH</name>
<comment type="similarity">
    <text evidence="2">Belongs to the BA14k family.</text>
</comment>
<evidence type="ECO:0000256" key="2">
    <source>
        <dbReference type="ARBA" id="ARBA00010270"/>
    </source>
</evidence>
<dbReference type="Proteomes" id="UP000316801">
    <property type="component" value="Unassembled WGS sequence"/>
</dbReference>
<reference evidence="7 8" key="1">
    <citation type="submission" date="2019-07" db="EMBL/GenBank/DDBJ databases">
        <title>Ln-dependent methylotrophs.</title>
        <authorList>
            <person name="Tani A."/>
        </authorList>
    </citation>
    <scope>NUCLEOTIDE SEQUENCE [LARGE SCALE GENOMIC DNA]</scope>
    <source>
        <strain evidence="7 8">SM12</strain>
    </source>
</reference>
<evidence type="ECO:0000256" key="1">
    <source>
        <dbReference type="ARBA" id="ARBA00004167"/>
    </source>
</evidence>
<evidence type="ECO:0000313" key="8">
    <source>
        <dbReference type="Proteomes" id="UP000316801"/>
    </source>
</evidence>
<evidence type="ECO:0000256" key="3">
    <source>
        <dbReference type="ARBA" id="ARBA00020552"/>
    </source>
</evidence>
<comment type="subcellular location">
    <subcellularLocation>
        <location evidence="1">Membrane</location>
        <topology evidence="1">Single-pass membrane protein</topology>
    </subcellularLocation>
</comment>
<keyword evidence="5" id="KW-0430">Lectin</keyword>
<dbReference type="GO" id="GO:0016020">
    <property type="term" value="C:membrane"/>
    <property type="evidence" value="ECO:0007669"/>
    <property type="project" value="UniProtKB-SubCell"/>
</dbReference>
<comment type="caution">
    <text evidence="7">The sequence shown here is derived from an EMBL/GenBank/DDBJ whole genome shotgun (WGS) entry which is preliminary data.</text>
</comment>
<dbReference type="GO" id="GO:0030246">
    <property type="term" value="F:carbohydrate binding"/>
    <property type="evidence" value="ECO:0007669"/>
    <property type="project" value="UniProtKB-KW"/>
</dbReference>
<keyword evidence="4" id="KW-1003">Cell membrane</keyword>
<evidence type="ECO:0000256" key="5">
    <source>
        <dbReference type="ARBA" id="ARBA00022734"/>
    </source>
</evidence>
<protein>
    <recommendedName>
        <fullName evidence="3">Lectin-like protein BA14k</fullName>
    </recommendedName>
</protein>
<keyword evidence="8" id="KW-1185">Reference proteome</keyword>
<evidence type="ECO:0000313" key="7">
    <source>
        <dbReference type="EMBL" id="TRL39448.1"/>
    </source>
</evidence>
<sequence length="148" mass="17443">MPLPPVAAPAHAELPVVQAQVLFRDREDPRYRLHRWGNDRPNLRQLPPRVYRAERPGYMNGYRGYRERRPGYRYQDGFWFPLAAFAAGAITGGALQQMRPITPDRVRPGRYSQSHYAWCEQRYKTYRAFDNTYVANSYGERRLCNSPY</sequence>
<evidence type="ECO:0000256" key="6">
    <source>
        <dbReference type="ARBA" id="ARBA00025321"/>
    </source>
</evidence>
<accession>A0A549TC78</accession>
<dbReference type="InterPro" id="IPR012413">
    <property type="entry name" value="BA14K"/>
</dbReference>